<keyword evidence="4" id="KW-1185">Reference proteome</keyword>
<dbReference type="AlphaFoldDB" id="A0A328F728"/>
<dbReference type="Proteomes" id="UP000248798">
    <property type="component" value="Unassembled WGS sequence"/>
</dbReference>
<accession>A0A328F728</accession>
<dbReference type="RefSeq" id="WP_111959873.1">
    <property type="nucleotide sequence ID" value="NZ_CP036313.1"/>
</dbReference>
<dbReference type="Proteomes" id="UP000293902">
    <property type="component" value="Chromosome"/>
</dbReference>
<protein>
    <recommendedName>
        <fullName evidence="5">Transglycosylase SLT domain-containing protein</fullName>
    </recommendedName>
</protein>
<reference evidence="1 4" key="2">
    <citation type="submission" date="2019-02" db="EMBL/GenBank/DDBJ databases">
        <title>Complete genome sequence of Desulfobacter hydrogenophilus AcRS1.</title>
        <authorList>
            <person name="Marietou A."/>
            <person name="Lund M.B."/>
            <person name="Marshall I.P.G."/>
            <person name="Schreiber L."/>
            <person name="Jorgensen B."/>
        </authorList>
    </citation>
    <scope>NUCLEOTIDE SEQUENCE [LARGE SCALE GENOMIC DNA]</scope>
    <source>
        <strain evidence="1 4">AcRS1</strain>
    </source>
</reference>
<gene>
    <name evidence="2" type="ORF">DO021_19550</name>
    <name evidence="1" type="ORF">EYB58_16150</name>
</gene>
<evidence type="ECO:0000313" key="4">
    <source>
        <dbReference type="Proteomes" id="UP000293902"/>
    </source>
</evidence>
<reference evidence="2 3" key="1">
    <citation type="submission" date="2018-06" db="EMBL/GenBank/DDBJ databases">
        <title>Complete Genome Sequence of Desulfobacter hydrogenophilus (DSM3380).</title>
        <authorList>
            <person name="Marietou A."/>
            <person name="Schreiber L."/>
            <person name="Marshall I."/>
            <person name="Jorgensen B."/>
        </authorList>
    </citation>
    <scope>NUCLEOTIDE SEQUENCE [LARGE SCALE GENOMIC DNA]</scope>
    <source>
        <strain evidence="2 3">DSM 3380</strain>
    </source>
</reference>
<evidence type="ECO:0008006" key="5">
    <source>
        <dbReference type="Google" id="ProtNLM"/>
    </source>
</evidence>
<dbReference type="EMBL" id="CP036313">
    <property type="protein sequence ID" value="QBH14312.1"/>
    <property type="molecule type" value="Genomic_DNA"/>
</dbReference>
<name>A0A328F728_9BACT</name>
<dbReference type="EMBL" id="QLNI01000052">
    <property type="protein sequence ID" value="RAM00348.1"/>
    <property type="molecule type" value="Genomic_DNA"/>
</dbReference>
<sequence length="156" mass="17808">MPFYYPQFKDLISQTLKSMELYSESAVNLLLGTAAQESGFGTYIRQIRGPARGVFQCEPATELDIWDNYLRYKLELADRILRVTGVKHPSATHLETHLDYQIALCRVHYLRVKASLPAADDIPGLAAYWKRHYNTALGAGTVDQFIDNYRKYCTTP</sequence>
<dbReference type="OrthoDB" id="7355818at2"/>
<proteinExistence type="predicted"/>
<evidence type="ECO:0000313" key="2">
    <source>
        <dbReference type="EMBL" id="RAM00348.1"/>
    </source>
</evidence>
<evidence type="ECO:0000313" key="1">
    <source>
        <dbReference type="EMBL" id="QBH14312.1"/>
    </source>
</evidence>
<evidence type="ECO:0000313" key="3">
    <source>
        <dbReference type="Proteomes" id="UP000248798"/>
    </source>
</evidence>
<organism evidence="2 3">
    <name type="scientific">Desulfobacter hydrogenophilus</name>
    <dbReference type="NCBI Taxonomy" id="2291"/>
    <lineage>
        <taxon>Bacteria</taxon>
        <taxon>Pseudomonadati</taxon>
        <taxon>Thermodesulfobacteriota</taxon>
        <taxon>Desulfobacteria</taxon>
        <taxon>Desulfobacterales</taxon>
        <taxon>Desulfobacteraceae</taxon>
        <taxon>Desulfobacter</taxon>
    </lineage>
</organism>